<organism evidence="1 2">
    <name type="scientific">Acidianus hospitalis</name>
    <dbReference type="NCBI Taxonomy" id="563177"/>
    <lineage>
        <taxon>Archaea</taxon>
        <taxon>Thermoproteota</taxon>
        <taxon>Thermoprotei</taxon>
        <taxon>Sulfolobales</taxon>
        <taxon>Sulfolobaceae</taxon>
        <taxon>Acidianus</taxon>
    </lineage>
</organism>
<proteinExistence type="predicted"/>
<dbReference type="Proteomes" id="UP000245638">
    <property type="component" value="Unassembled WGS sequence"/>
</dbReference>
<dbReference type="EMBL" id="QEFD01000031">
    <property type="protein sequence ID" value="PVU77399.1"/>
    <property type="molecule type" value="Genomic_DNA"/>
</dbReference>
<comment type="caution">
    <text evidence="1">The sequence shown here is derived from an EMBL/GenBank/DDBJ whole genome shotgun (WGS) entry which is preliminary data.</text>
</comment>
<reference evidence="1 2" key="1">
    <citation type="journal article" date="2015" name="Appl. Environ. Microbiol.">
        <title>Nanoarchaeota, Their Sulfolobales Host, and Nanoarchaeota Virus Distribution across Yellowstone National Park Hot Springs.</title>
        <authorList>
            <person name="Munson-McGee J.H."/>
            <person name="Field E.K."/>
            <person name="Bateson M."/>
            <person name="Rooney C."/>
            <person name="Stepanauskas R."/>
            <person name="Young M.J."/>
        </authorList>
    </citation>
    <scope>NUCLEOTIDE SEQUENCE [LARGE SCALE GENOMIC DNA]</scope>
    <source>
        <strain evidence="1">SCGC AC-742_N10</strain>
    </source>
</reference>
<evidence type="ECO:0000313" key="1">
    <source>
        <dbReference type="EMBL" id="PVU77399.1"/>
    </source>
</evidence>
<dbReference type="AlphaFoldDB" id="A0A2T9XBF0"/>
<gene>
    <name evidence="1" type="ORF">DDW13_00845</name>
</gene>
<evidence type="ECO:0000313" key="2">
    <source>
        <dbReference type="Proteomes" id="UP000245638"/>
    </source>
</evidence>
<protein>
    <submittedName>
        <fullName evidence="1">Uncharacterized protein</fullName>
    </submittedName>
</protein>
<name>A0A2T9XBF0_9CREN</name>
<sequence>MKVSIYPEKDSLEMCFEGSTIKIFLIGNEVHIAEEVTYEVTTGEVLSKIQIVIKDGKAYLQSPFGLNEISAPENIFKGIRAVLEEIKEKHKVLYDKFNSLIPTSTAS</sequence>
<accession>A0A2T9XBF0</accession>